<dbReference type="GeneID" id="70233007"/>
<name>A0A9P8PFI4_9ASCO</name>
<evidence type="ECO:0000313" key="3">
    <source>
        <dbReference type="Proteomes" id="UP000769157"/>
    </source>
</evidence>
<protein>
    <recommendedName>
        <fullName evidence="4">Secreted protein</fullName>
    </recommendedName>
</protein>
<reference evidence="2" key="1">
    <citation type="journal article" date="2021" name="Open Biol.">
        <title>Shared evolutionary footprints suggest mitochondrial oxidative damage underlies multiple complex I losses in fungi.</title>
        <authorList>
            <person name="Schikora-Tamarit M.A."/>
            <person name="Marcet-Houben M."/>
            <person name="Nosek J."/>
            <person name="Gabaldon T."/>
        </authorList>
    </citation>
    <scope>NUCLEOTIDE SEQUENCE</scope>
    <source>
        <strain evidence="2">CBS6075</strain>
    </source>
</reference>
<feature type="signal peptide" evidence="1">
    <location>
        <begin position="1"/>
        <end position="18"/>
    </location>
</feature>
<evidence type="ECO:0000256" key="1">
    <source>
        <dbReference type="SAM" id="SignalP"/>
    </source>
</evidence>
<evidence type="ECO:0008006" key="4">
    <source>
        <dbReference type="Google" id="ProtNLM"/>
    </source>
</evidence>
<dbReference type="RefSeq" id="XP_046063949.1">
    <property type="nucleotide sequence ID" value="XM_046201758.1"/>
</dbReference>
<comment type="caution">
    <text evidence="2">The sequence shown here is derived from an EMBL/GenBank/DDBJ whole genome shotgun (WGS) entry which is preliminary data.</text>
</comment>
<feature type="chain" id="PRO_5040197970" description="Secreted protein" evidence="1">
    <location>
        <begin position="19"/>
        <end position="88"/>
    </location>
</feature>
<proteinExistence type="predicted"/>
<sequence>MWVSILALTSSIVRKTSCIVLLIAPDTCDCTISDRSRCTESSELSSEDMRYSMALNVDRSSMGASSVVVFVYDSLSESTPKSLAFRDI</sequence>
<dbReference type="EMBL" id="JAEUBE010000087">
    <property type="protein sequence ID" value="KAH3670524.1"/>
    <property type="molecule type" value="Genomic_DNA"/>
</dbReference>
<accession>A0A9P8PFI4</accession>
<dbReference type="AlphaFoldDB" id="A0A9P8PFI4"/>
<keyword evidence="3" id="KW-1185">Reference proteome</keyword>
<reference evidence="2" key="2">
    <citation type="submission" date="2021-01" db="EMBL/GenBank/DDBJ databases">
        <authorList>
            <person name="Schikora-Tamarit M.A."/>
        </authorList>
    </citation>
    <scope>NUCLEOTIDE SEQUENCE</scope>
    <source>
        <strain evidence="2">CBS6075</strain>
    </source>
</reference>
<organism evidence="2 3">
    <name type="scientific">Ogataea philodendri</name>
    <dbReference type="NCBI Taxonomy" id="1378263"/>
    <lineage>
        <taxon>Eukaryota</taxon>
        <taxon>Fungi</taxon>
        <taxon>Dikarya</taxon>
        <taxon>Ascomycota</taxon>
        <taxon>Saccharomycotina</taxon>
        <taxon>Pichiomycetes</taxon>
        <taxon>Pichiales</taxon>
        <taxon>Pichiaceae</taxon>
        <taxon>Ogataea</taxon>
    </lineage>
</organism>
<dbReference type="Proteomes" id="UP000769157">
    <property type="component" value="Unassembled WGS sequence"/>
</dbReference>
<evidence type="ECO:0000313" key="2">
    <source>
        <dbReference type="EMBL" id="KAH3670524.1"/>
    </source>
</evidence>
<gene>
    <name evidence="2" type="ORF">OGAPHI_001039</name>
</gene>
<keyword evidence="1" id="KW-0732">Signal</keyword>